<feature type="transmembrane region" description="Helical" evidence="7">
    <location>
        <begin position="341"/>
        <end position="362"/>
    </location>
</feature>
<comment type="pathway">
    <text evidence="7">Cell wall biogenesis; peptidoglycan biosynthesis.</text>
</comment>
<name>A0A1H2AL90_9ACTN</name>
<organism evidence="10 11">
    <name type="scientific">Microlunatus soli</name>
    <dbReference type="NCBI Taxonomy" id="630515"/>
    <lineage>
        <taxon>Bacteria</taxon>
        <taxon>Bacillati</taxon>
        <taxon>Actinomycetota</taxon>
        <taxon>Actinomycetes</taxon>
        <taxon>Propionibacteriales</taxon>
        <taxon>Propionibacteriaceae</taxon>
        <taxon>Microlunatus</taxon>
    </lineage>
</organism>
<dbReference type="PROSITE" id="PS01348">
    <property type="entry name" value="MRAY_2"/>
    <property type="match status" value="1"/>
</dbReference>
<dbReference type="InterPro" id="IPR000715">
    <property type="entry name" value="Glycosyl_transferase_4"/>
</dbReference>
<keyword evidence="7 9" id="KW-0460">Magnesium</keyword>
<keyword evidence="7" id="KW-0132">Cell division</keyword>
<dbReference type="AlphaFoldDB" id="A0A1H2AL90"/>
<dbReference type="GO" id="GO:0009252">
    <property type="term" value="P:peptidoglycan biosynthetic process"/>
    <property type="evidence" value="ECO:0007669"/>
    <property type="project" value="UniProtKB-UniRule"/>
</dbReference>
<evidence type="ECO:0000256" key="9">
    <source>
        <dbReference type="PIRSR" id="PIRSR600715-1"/>
    </source>
</evidence>
<comment type="function">
    <text evidence="7">Catalyzes the initial step of the lipid cycle reactions in the biosynthesis of the cell wall peptidoglycan: transfers peptidoglycan precursor phospho-MurNAc-pentapeptide from UDP-MurNAc-pentapeptide onto the lipid carrier undecaprenyl phosphate, yielding undecaprenyl-pyrophosphoryl-MurNAc-pentapeptide, known as lipid I.</text>
</comment>
<accession>A0A1H2AL90</accession>
<protein>
    <recommendedName>
        <fullName evidence="7 8">Phospho-N-acetylmuramoyl-pentapeptide-transferase</fullName>
        <ecNumber evidence="7 8">2.7.8.13</ecNumber>
    </recommendedName>
    <alternativeName>
        <fullName evidence="7">UDP-MurNAc-pentapeptide phosphotransferase</fullName>
    </alternativeName>
</protein>
<dbReference type="EC" id="2.7.8.13" evidence="7 8"/>
<feature type="transmembrane region" description="Helical" evidence="7">
    <location>
        <begin position="196"/>
        <end position="216"/>
    </location>
</feature>
<evidence type="ECO:0000313" key="10">
    <source>
        <dbReference type="EMBL" id="SDT46721.1"/>
    </source>
</evidence>
<dbReference type="GO" id="GO:0051992">
    <property type="term" value="F:UDP-N-acetylmuramoyl-L-alanyl-D-glutamyl-meso-2,6-diaminopimelyl-D-alanyl-D-alanine:undecaprenyl-phosphate transferase activity"/>
    <property type="evidence" value="ECO:0007669"/>
    <property type="project" value="RHEA"/>
</dbReference>
<evidence type="ECO:0000256" key="6">
    <source>
        <dbReference type="ARBA" id="ARBA00023136"/>
    </source>
</evidence>
<evidence type="ECO:0000313" key="11">
    <source>
        <dbReference type="Proteomes" id="UP000199103"/>
    </source>
</evidence>
<dbReference type="OrthoDB" id="9805475at2"/>
<gene>
    <name evidence="7" type="primary">mraY</name>
    <name evidence="10" type="ORF">SAMN04489812_6033</name>
</gene>
<keyword evidence="7" id="KW-0131">Cell cycle</keyword>
<comment type="similarity">
    <text evidence="2 7">Belongs to the glycosyltransferase 4 family. MraY subfamily.</text>
</comment>
<feature type="transmembrane region" description="Helical" evidence="7">
    <location>
        <begin position="118"/>
        <end position="135"/>
    </location>
</feature>
<dbReference type="PROSITE" id="PS01347">
    <property type="entry name" value="MRAY_1"/>
    <property type="match status" value="1"/>
</dbReference>
<evidence type="ECO:0000256" key="2">
    <source>
        <dbReference type="ARBA" id="ARBA00005583"/>
    </source>
</evidence>
<dbReference type="Pfam" id="PF10555">
    <property type="entry name" value="MraY_sig1"/>
    <property type="match status" value="1"/>
</dbReference>
<feature type="binding site" evidence="9">
    <location>
        <position position="267"/>
    </location>
    <ligand>
        <name>Mg(2+)</name>
        <dbReference type="ChEBI" id="CHEBI:18420"/>
    </ligand>
</feature>
<dbReference type="PANTHER" id="PTHR22926">
    <property type="entry name" value="PHOSPHO-N-ACETYLMURAMOYL-PENTAPEPTIDE-TRANSFERASE"/>
    <property type="match status" value="1"/>
</dbReference>
<dbReference type="GO" id="GO:0046872">
    <property type="term" value="F:metal ion binding"/>
    <property type="evidence" value="ECO:0007669"/>
    <property type="project" value="UniProtKB-KW"/>
</dbReference>
<dbReference type="GO" id="GO:0008360">
    <property type="term" value="P:regulation of cell shape"/>
    <property type="evidence" value="ECO:0007669"/>
    <property type="project" value="UniProtKB-KW"/>
</dbReference>
<dbReference type="GO" id="GO:0051301">
    <property type="term" value="P:cell division"/>
    <property type="evidence" value="ECO:0007669"/>
    <property type="project" value="UniProtKB-KW"/>
</dbReference>
<dbReference type="UniPathway" id="UPA00219"/>
<keyword evidence="5 7" id="KW-1133">Transmembrane helix</keyword>
<evidence type="ECO:0000256" key="8">
    <source>
        <dbReference type="NCBIfam" id="TIGR00445"/>
    </source>
</evidence>
<evidence type="ECO:0000256" key="5">
    <source>
        <dbReference type="ARBA" id="ARBA00022989"/>
    </source>
</evidence>
<sequence length="365" mass="38950">MIALIVAGAFALAFTLLTMPAFIRLVHRLGWGQPIRVDGPTTHQIKRGTPTMGGLVFVIGAVGGYFIGHLVVGSSTPITASGLLVVLMMVGLAAVGFLDDFTKTRRKQSLGLTGWQKVGGQLVVATAFALLALAFRDPDNGLTPATAAISVIRDVPWLDLMALGPVVGVVLYLLWINLLTVSVSNAVNVTDGLDGLATGATILALSAYIFIGFFQFKQACHNVGDTAEGCFQVRDPLDLTIVAVALAGSLVGFLWWNASPAQVFMGDTGSLAIGGTLGALAILTHTELLLIVIGGLYIIETGSVIIQRAYFKVTHGRRIFRMSPIHHHFELKGWDQVTITIRFWILAGLFMVVGVGLFYFGWLSS</sequence>
<comment type="caution">
    <text evidence="7">Lacks conserved residue(s) required for the propagation of feature annotation.</text>
</comment>
<keyword evidence="7" id="KW-0961">Cell wall biogenesis/degradation</keyword>
<dbReference type="GO" id="GO:0005886">
    <property type="term" value="C:plasma membrane"/>
    <property type="evidence" value="ECO:0007669"/>
    <property type="project" value="UniProtKB-SubCell"/>
</dbReference>
<keyword evidence="7 9" id="KW-0479">Metal-binding</keyword>
<feature type="binding site" evidence="9">
    <location>
        <position position="188"/>
    </location>
    <ligand>
        <name>Mg(2+)</name>
        <dbReference type="ChEBI" id="CHEBI:18420"/>
    </ligand>
</feature>
<feature type="transmembrane region" description="Helical" evidence="7">
    <location>
        <begin position="156"/>
        <end position="176"/>
    </location>
</feature>
<comment type="subcellular location">
    <subcellularLocation>
        <location evidence="7">Cell membrane</location>
        <topology evidence="7">Multi-pass membrane protein</topology>
    </subcellularLocation>
    <subcellularLocation>
        <location evidence="1">Membrane</location>
        <topology evidence="1">Multi-pass membrane protein</topology>
    </subcellularLocation>
</comment>
<dbReference type="STRING" id="630515.SAMN04489812_6033"/>
<evidence type="ECO:0000256" key="4">
    <source>
        <dbReference type="ARBA" id="ARBA00022692"/>
    </source>
</evidence>
<dbReference type="HAMAP" id="MF_00038">
    <property type="entry name" value="MraY"/>
    <property type="match status" value="1"/>
</dbReference>
<feature type="transmembrane region" description="Helical" evidence="7">
    <location>
        <begin position="78"/>
        <end position="98"/>
    </location>
</feature>
<keyword evidence="7" id="KW-1003">Cell membrane</keyword>
<keyword evidence="3 7" id="KW-0808">Transferase</keyword>
<dbReference type="Proteomes" id="UP000199103">
    <property type="component" value="Chromosome I"/>
</dbReference>
<keyword evidence="7" id="KW-0133">Cell shape</keyword>
<dbReference type="Pfam" id="PF00953">
    <property type="entry name" value="Glycos_transf_4"/>
    <property type="match status" value="1"/>
</dbReference>
<dbReference type="GO" id="GO:0071555">
    <property type="term" value="P:cell wall organization"/>
    <property type="evidence" value="ECO:0007669"/>
    <property type="project" value="UniProtKB-KW"/>
</dbReference>
<dbReference type="CDD" id="cd06852">
    <property type="entry name" value="GT_MraY"/>
    <property type="match status" value="1"/>
</dbReference>
<dbReference type="NCBIfam" id="TIGR00445">
    <property type="entry name" value="mraY"/>
    <property type="match status" value="1"/>
</dbReference>
<keyword evidence="6 7" id="KW-0472">Membrane</keyword>
<dbReference type="InterPro" id="IPR018480">
    <property type="entry name" value="PNAcMuramoyl-5peptid_Trfase_CS"/>
</dbReference>
<evidence type="ECO:0000256" key="3">
    <source>
        <dbReference type="ARBA" id="ARBA00022679"/>
    </source>
</evidence>
<comment type="catalytic activity">
    <reaction evidence="7">
        <text>UDP-N-acetyl-alpha-D-muramoyl-L-alanyl-gamma-D-glutamyl-meso-2,6-diaminopimeloyl-D-alanyl-D-alanine + di-trans,octa-cis-undecaprenyl phosphate = di-trans,octa-cis-undecaprenyl diphospho-N-acetyl-alpha-D-muramoyl-L-alanyl-D-glutamyl-meso-2,6-diaminopimeloyl-D-alanyl-D-alanine + UMP</text>
        <dbReference type="Rhea" id="RHEA:28386"/>
        <dbReference type="ChEBI" id="CHEBI:57865"/>
        <dbReference type="ChEBI" id="CHEBI:60392"/>
        <dbReference type="ChEBI" id="CHEBI:61386"/>
        <dbReference type="ChEBI" id="CHEBI:61387"/>
        <dbReference type="EC" id="2.7.8.13"/>
    </reaction>
</comment>
<evidence type="ECO:0000256" key="7">
    <source>
        <dbReference type="HAMAP-Rule" id="MF_00038"/>
    </source>
</evidence>
<evidence type="ECO:0000256" key="1">
    <source>
        <dbReference type="ARBA" id="ARBA00004141"/>
    </source>
</evidence>
<proteinExistence type="inferred from homology"/>
<keyword evidence="7" id="KW-0573">Peptidoglycan synthesis</keyword>
<comment type="cofactor">
    <cofactor evidence="7 9">
        <name>Mg(2+)</name>
        <dbReference type="ChEBI" id="CHEBI:18420"/>
    </cofactor>
</comment>
<feature type="transmembrane region" description="Helical" evidence="7">
    <location>
        <begin position="52"/>
        <end position="71"/>
    </location>
</feature>
<keyword evidence="4 7" id="KW-0812">Transmembrane</keyword>
<dbReference type="InterPro" id="IPR003524">
    <property type="entry name" value="PNAcMuramoyl-5peptid_Trfase"/>
</dbReference>
<feature type="transmembrane region" description="Helical" evidence="7">
    <location>
        <begin position="237"/>
        <end position="256"/>
    </location>
</feature>
<dbReference type="PANTHER" id="PTHR22926:SF5">
    <property type="entry name" value="PHOSPHO-N-ACETYLMURAMOYL-PENTAPEPTIDE-TRANSFERASE HOMOLOG"/>
    <property type="match status" value="1"/>
</dbReference>
<reference evidence="10 11" key="1">
    <citation type="submission" date="2016-10" db="EMBL/GenBank/DDBJ databases">
        <authorList>
            <person name="de Groot N.N."/>
        </authorList>
    </citation>
    <scope>NUCLEOTIDE SEQUENCE [LARGE SCALE GENOMIC DNA]</scope>
    <source>
        <strain evidence="10 11">DSM 21800</strain>
    </source>
</reference>
<dbReference type="GO" id="GO:0008963">
    <property type="term" value="F:phospho-N-acetylmuramoyl-pentapeptide-transferase activity"/>
    <property type="evidence" value="ECO:0007669"/>
    <property type="project" value="UniProtKB-UniRule"/>
</dbReference>
<dbReference type="EMBL" id="LT629772">
    <property type="protein sequence ID" value="SDT46721.1"/>
    <property type="molecule type" value="Genomic_DNA"/>
</dbReference>
<keyword evidence="11" id="KW-1185">Reference proteome</keyword>